<reference evidence="5 6" key="1">
    <citation type="journal article" date="2023" name="Res Sq">
        <title>Genomic and morphological characterization of Knufia obscura isolated from the Mars 2020 spacecraft assembly facility.</title>
        <authorList>
            <person name="Chander A.M."/>
            <person name="Teixeira M.M."/>
            <person name="Singh N.K."/>
            <person name="Williams M.P."/>
            <person name="Parker C.W."/>
            <person name="Leo P."/>
            <person name="Stajich J.E."/>
            <person name="Torok T."/>
            <person name="Tighe S."/>
            <person name="Mason C.E."/>
            <person name="Venkateswaran K."/>
        </authorList>
    </citation>
    <scope>NUCLEOTIDE SEQUENCE [LARGE SCALE GENOMIC DNA]</scope>
    <source>
        <strain evidence="5 6">CCFEE 5817</strain>
    </source>
</reference>
<gene>
    <name evidence="5" type="ORF">PMZ80_009495</name>
</gene>
<keyword evidence="6" id="KW-1185">Reference proteome</keyword>
<dbReference type="PANTHER" id="PTHR10039">
    <property type="entry name" value="AMELOGENIN"/>
    <property type="match status" value="1"/>
</dbReference>
<accession>A0ABR0REA0</accession>
<evidence type="ECO:0008006" key="7">
    <source>
        <dbReference type="Google" id="ProtNLM"/>
    </source>
</evidence>
<evidence type="ECO:0000313" key="5">
    <source>
        <dbReference type="EMBL" id="KAK5938524.1"/>
    </source>
</evidence>
<feature type="region of interest" description="Disordered" evidence="2">
    <location>
        <begin position="968"/>
        <end position="987"/>
    </location>
</feature>
<dbReference type="GeneID" id="90002944"/>
<dbReference type="Proteomes" id="UP001334248">
    <property type="component" value="Unassembled WGS sequence"/>
</dbReference>
<dbReference type="RefSeq" id="XP_064726614.1">
    <property type="nucleotide sequence ID" value="XM_064877889.1"/>
</dbReference>
<evidence type="ECO:0000256" key="2">
    <source>
        <dbReference type="SAM" id="MobiDB-lite"/>
    </source>
</evidence>
<organism evidence="5 6">
    <name type="scientific">Knufia obscura</name>
    <dbReference type="NCBI Taxonomy" id="1635080"/>
    <lineage>
        <taxon>Eukaryota</taxon>
        <taxon>Fungi</taxon>
        <taxon>Dikarya</taxon>
        <taxon>Ascomycota</taxon>
        <taxon>Pezizomycotina</taxon>
        <taxon>Eurotiomycetes</taxon>
        <taxon>Chaetothyriomycetidae</taxon>
        <taxon>Chaetothyriales</taxon>
        <taxon>Trichomeriaceae</taxon>
        <taxon>Knufia</taxon>
    </lineage>
</organism>
<dbReference type="InterPro" id="IPR056693">
    <property type="entry name" value="DUF7791"/>
</dbReference>
<dbReference type="EMBL" id="JAVHJV010000013">
    <property type="protein sequence ID" value="KAK5938524.1"/>
    <property type="molecule type" value="Genomic_DNA"/>
</dbReference>
<dbReference type="SUPFAM" id="SSF52540">
    <property type="entry name" value="P-loop containing nucleoside triphosphate hydrolases"/>
    <property type="match status" value="1"/>
</dbReference>
<comment type="caution">
    <text evidence="5">The sequence shown here is derived from an EMBL/GenBank/DDBJ whole genome shotgun (WGS) entry which is preliminary data.</text>
</comment>
<sequence length="1292" mass="145854">MGEPAENSGNHLYGSTTVSGQATAVLGNQHVRIENATFLVCDVPAIKYRPTLPNATSDLFDKQKELSSHEDCDAIAADDGRAVALDSLTALDLVGNVLQIIHLTRLLVLQLKELRSTGNLEYVNNIRSQVGDVKRQVFRVKATAEAQDTVAGAEARKALVPLCKQCIAGAKEVDRHLEDVTTSLKKARSKREPGTVDARRATNKTQLKYKLVEEHVEQLERLKDQVSLHVTEALRHATTEHFQTTSLKPETVRADIQAVLRLLDDRGAGIKQADFDPDGTVWRCFDMSTQTRLDGLHNIDAEPPTSALRTTMFRRCTILNLINFRQMSDRIDEVEIAYKTTLEWIFRGEEYELAWSNFPSFLQMDTATHPYWINGKAGSGKSTLLRFLIKHEKTRHHLDVWSGSQQLEIAHFFSWNLGTKLQKTQQGLLQSLIHQILRRDQTLIHQVFPDLWHELDPTQDKRPDPLTFAETKRAFARLIDLSSAKRRYCFFVDGIDEFDEDHNHGADLLLTSCSRNVKFVLSSRPVDACVEKLGGCPQLRLQDLTSKDIELYIDGRLSSNHAMLDLMNEEPVQARELVHALKARASGVFLWVKLVVMSLLNGLNKGDDFADLQVRLQALPPDLSKLFESMLSKMDPMYQAQAATLFRLVRTATSVLNGESMPTQFLAVAYRDFQSVQNGRPVSFDTKKIVAWCTILGRQLQSRCCGLLELYVSTYRPDWWDADLDQLKQDDRLKLSSHVQYLHRTVAEYLYQDEVWQNVISRASHEAEFDPNENLAYAALHMMKISPLADELAELPAYAWAQGLIRFVREVERNDGPILVDLIDEMNLVLCHQMPTSAYWASEMEVEPDHSLAIGHLTVLQRPVTSTLSLMALAGLWACLDAKLDKQELGFAEESSQRLMLQAFFSRSDQLPDVRFADRVEVVCVLLEHGANPSEAFEGLSFWQCVLQQLAIVGCRLKESDAHGLLTRRRRGQRKVSAGSSPSRERQSGLCCCDAEQLQLWVQLIVACLSAGARFDDIDVLASCMSRVGFKEHCTYVQVRHILCQTKFESTEAEPAVVEPSTHVRLESTQRTLLAQFSKDIKSILETSPVMKKRSSAGDRPYARLTEQEREATDMWHWRAQPDKQGQVLPQYFPDRECGNRQCGTHTTYEWRFVPAIQNILCADCYEWWQTKGGFRTAPKGKEPLLKGEDLFDESSVMVQGLDLDQILTDSEAEVETDTTVCRRSSQHFGIDTPSSPGPSRTLDSADNVQLSASQPVSINTKRPSLKVRQDLEVITSGTPHYLRSRSVSGCE</sequence>
<dbReference type="Pfam" id="PF24883">
    <property type="entry name" value="NPHP3_N"/>
    <property type="match status" value="1"/>
</dbReference>
<feature type="domain" description="DUF7791" evidence="4">
    <location>
        <begin position="634"/>
        <end position="787"/>
    </location>
</feature>
<feature type="domain" description="Nephrocystin 3-like N-terminal" evidence="3">
    <location>
        <begin position="341"/>
        <end position="524"/>
    </location>
</feature>
<dbReference type="PANTHER" id="PTHR10039:SF5">
    <property type="entry name" value="NACHT DOMAIN-CONTAINING PROTEIN"/>
    <property type="match status" value="1"/>
</dbReference>
<dbReference type="Pfam" id="PF25053">
    <property type="entry name" value="DUF7791"/>
    <property type="match status" value="1"/>
</dbReference>
<evidence type="ECO:0000313" key="6">
    <source>
        <dbReference type="Proteomes" id="UP001334248"/>
    </source>
</evidence>
<dbReference type="Gene3D" id="3.40.50.300">
    <property type="entry name" value="P-loop containing nucleotide triphosphate hydrolases"/>
    <property type="match status" value="1"/>
</dbReference>
<keyword evidence="1" id="KW-0677">Repeat</keyword>
<dbReference type="InterPro" id="IPR027417">
    <property type="entry name" value="P-loop_NTPase"/>
</dbReference>
<name>A0ABR0REA0_9EURO</name>
<evidence type="ECO:0000259" key="3">
    <source>
        <dbReference type="Pfam" id="PF24883"/>
    </source>
</evidence>
<evidence type="ECO:0000256" key="1">
    <source>
        <dbReference type="ARBA" id="ARBA00022737"/>
    </source>
</evidence>
<dbReference type="InterPro" id="IPR056884">
    <property type="entry name" value="NPHP3-like_N"/>
</dbReference>
<proteinExistence type="predicted"/>
<feature type="region of interest" description="Disordered" evidence="2">
    <location>
        <begin position="1226"/>
        <end position="1245"/>
    </location>
</feature>
<evidence type="ECO:0000259" key="4">
    <source>
        <dbReference type="Pfam" id="PF25053"/>
    </source>
</evidence>
<protein>
    <recommendedName>
        <fullName evidence="7">NACHT domain-containing protein</fullName>
    </recommendedName>
</protein>